<name>A0A0G1RH55_9BACT</name>
<proteinExistence type="predicted"/>
<organism evidence="1 2">
    <name type="scientific">Candidatus Amesbacteria bacterium GW2011_GWA2_47_11</name>
    <dbReference type="NCBI Taxonomy" id="1618357"/>
    <lineage>
        <taxon>Bacteria</taxon>
        <taxon>Candidatus Amesiibacteriota</taxon>
    </lineage>
</organism>
<reference evidence="1 2" key="1">
    <citation type="journal article" date="2015" name="Nature">
        <title>rRNA introns, odd ribosomes, and small enigmatic genomes across a large radiation of phyla.</title>
        <authorList>
            <person name="Brown C.T."/>
            <person name="Hug L.A."/>
            <person name="Thomas B.C."/>
            <person name="Sharon I."/>
            <person name="Castelle C.J."/>
            <person name="Singh A."/>
            <person name="Wilkins M.J."/>
            <person name="Williams K.H."/>
            <person name="Banfield J.F."/>
        </authorList>
    </citation>
    <scope>NUCLEOTIDE SEQUENCE [LARGE SCALE GENOMIC DNA]</scope>
</reference>
<protein>
    <submittedName>
        <fullName evidence="1">Uncharacterized protein</fullName>
    </submittedName>
</protein>
<evidence type="ECO:0000313" key="1">
    <source>
        <dbReference type="EMBL" id="KKU56604.1"/>
    </source>
</evidence>
<comment type="caution">
    <text evidence="1">The sequence shown here is derived from an EMBL/GenBank/DDBJ whole genome shotgun (WGS) entry which is preliminary data.</text>
</comment>
<dbReference type="AlphaFoldDB" id="A0A0G1RH55"/>
<gene>
    <name evidence="1" type="ORF">UX78_C0005G0020</name>
</gene>
<sequence>MSISVGKEIEVKEDYVIEAKRTIDGGKAEVELARVYLILGKSSRWAGGEVTLRWAVGESGVPSSTTVQVDEGKVEDRKTARLPRVMRLRGDVLEETLRVLQPKEVPAEVRFSYDR</sequence>
<dbReference type="EMBL" id="LCNM01000005">
    <property type="protein sequence ID" value="KKU56604.1"/>
    <property type="molecule type" value="Genomic_DNA"/>
</dbReference>
<accession>A0A0G1RH55</accession>
<evidence type="ECO:0000313" key="2">
    <source>
        <dbReference type="Proteomes" id="UP000034607"/>
    </source>
</evidence>
<dbReference type="Proteomes" id="UP000034607">
    <property type="component" value="Unassembled WGS sequence"/>
</dbReference>